<dbReference type="EMBL" id="FXTP01000001">
    <property type="protein sequence ID" value="SMO32474.1"/>
    <property type="molecule type" value="Genomic_DNA"/>
</dbReference>
<evidence type="ECO:0000313" key="2">
    <source>
        <dbReference type="Proteomes" id="UP000317557"/>
    </source>
</evidence>
<keyword evidence="2" id="KW-1185">Reference proteome</keyword>
<proteinExistence type="predicted"/>
<accession>A0A521ACC1</accession>
<name>A0A521ACC1_9BACT</name>
<dbReference type="Proteomes" id="UP000317557">
    <property type="component" value="Unassembled WGS sequence"/>
</dbReference>
<dbReference type="AlphaFoldDB" id="A0A521ACC1"/>
<dbReference type="RefSeq" id="WP_142452586.1">
    <property type="nucleotide sequence ID" value="NZ_FXTP01000001.1"/>
</dbReference>
<dbReference type="OrthoDB" id="1067077at2"/>
<evidence type="ECO:0000313" key="1">
    <source>
        <dbReference type="EMBL" id="SMO32474.1"/>
    </source>
</evidence>
<reference evidence="1 2" key="1">
    <citation type="submission" date="2017-05" db="EMBL/GenBank/DDBJ databases">
        <authorList>
            <person name="Varghese N."/>
            <person name="Submissions S."/>
        </authorList>
    </citation>
    <scope>NUCLEOTIDE SEQUENCE [LARGE SCALE GENOMIC DNA]</scope>
    <source>
        <strain evidence="1 2">DSM 21985</strain>
    </source>
</reference>
<gene>
    <name evidence="1" type="ORF">SAMN06265219_10150</name>
</gene>
<sequence length="191" mass="22890">MEIVRIIDAPEPVLYAVQYTGEEIHELYRNIDLWIDPEYLREFFKTHEKDLKSYCEFHEVFYSINDAVRKTINDIENLEQVLIEKAENGISDEEEILETLFKPLHNKEKDQRYALQESKATLDEETWLRLYAIRIDKHLYVITGGAIKLTETMNERDHTKTELKKMDQVVQYLRNEDLINEEEFEKFELGI</sequence>
<organism evidence="1 2">
    <name type="scientific">Gracilimonas mengyeensis</name>
    <dbReference type="NCBI Taxonomy" id="1302730"/>
    <lineage>
        <taxon>Bacteria</taxon>
        <taxon>Pseudomonadati</taxon>
        <taxon>Balneolota</taxon>
        <taxon>Balneolia</taxon>
        <taxon>Balneolales</taxon>
        <taxon>Balneolaceae</taxon>
        <taxon>Gracilimonas</taxon>
    </lineage>
</organism>
<protein>
    <submittedName>
        <fullName evidence="1">Uncharacterized protein</fullName>
    </submittedName>
</protein>